<gene>
    <name evidence="2" type="ORF">GOEFS_054_00180</name>
</gene>
<dbReference type="InterPro" id="IPR001466">
    <property type="entry name" value="Beta-lactam-related"/>
</dbReference>
<accession>H0R004</accession>
<dbReference type="Pfam" id="PF00144">
    <property type="entry name" value="Beta-lactamase"/>
    <property type="match status" value="1"/>
</dbReference>
<comment type="caution">
    <text evidence="2">The sequence shown here is derived from an EMBL/GenBank/DDBJ whole genome shotgun (WGS) entry which is preliminary data.</text>
</comment>
<protein>
    <submittedName>
        <fullName evidence="2">Putative esterase</fullName>
    </submittedName>
</protein>
<dbReference type="RefSeq" id="WP_007317742.1">
    <property type="nucleotide sequence ID" value="NZ_BAEH01000054.1"/>
</dbReference>
<dbReference type="PANTHER" id="PTHR43319">
    <property type="entry name" value="BETA-LACTAMASE-RELATED"/>
    <property type="match status" value="1"/>
</dbReference>
<name>H0R004_9ACTN</name>
<dbReference type="InterPro" id="IPR012338">
    <property type="entry name" value="Beta-lactam/transpept-like"/>
</dbReference>
<dbReference type="InterPro" id="IPR052907">
    <property type="entry name" value="Beta-lactamase/esterase"/>
</dbReference>
<keyword evidence="3" id="KW-1185">Reference proteome</keyword>
<sequence>MASPEPAFVPEVPDVPDVNPTPAGAISPPRGVHGWVSPDFTLPARAFAVLFSRLKFGGGALCVYADGKPVMDIWAGKATADADWTHDTAGLIFSASKGISAAVLHRLADRGLLDYDAPISEYWPEFSANGKGRITVRDALAHRAGLSRLDGIVDALAHFGDLEEFERRLAAAPIGEHFGRQAYHSLTIGAIMSGIARRITGESMAALYQSEIAQPLGLQSLSLGRPTNPGAQHAAFVPALAPIMHRPSLETRLPATLERAKRMRGIGGTLRTLHVPGLEWWLADDGTPISPIYDVELPAGNAMVPAHELAKLYAALAGNGSVDGRRLLSSATARQLAPIRGTYFDRTLGVPVKFQLGYHSGPPLRSMSGSFGHVGLGGSTGWADPSRGLAAGFVHNRLPTTGFADQSAFFATLWPLIVRAARGRRIR</sequence>
<dbReference type="Proteomes" id="UP000035034">
    <property type="component" value="Unassembled WGS sequence"/>
</dbReference>
<dbReference type="AlphaFoldDB" id="H0R004"/>
<proteinExistence type="predicted"/>
<feature type="domain" description="Beta-lactamase-related" evidence="1">
    <location>
        <begin position="55"/>
        <end position="404"/>
    </location>
</feature>
<evidence type="ECO:0000259" key="1">
    <source>
        <dbReference type="Pfam" id="PF00144"/>
    </source>
</evidence>
<evidence type="ECO:0000313" key="3">
    <source>
        <dbReference type="Proteomes" id="UP000035034"/>
    </source>
</evidence>
<dbReference type="PANTHER" id="PTHR43319:SF3">
    <property type="entry name" value="BETA-LACTAMASE-RELATED DOMAIN-CONTAINING PROTEIN"/>
    <property type="match status" value="1"/>
</dbReference>
<dbReference type="STRING" id="1077974.GOEFS_054_00180"/>
<dbReference type="EMBL" id="BAEH01000054">
    <property type="protein sequence ID" value="GAB18405.1"/>
    <property type="molecule type" value="Genomic_DNA"/>
</dbReference>
<dbReference type="eggNOG" id="COG1680">
    <property type="taxonomic scope" value="Bacteria"/>
</dbReference>
<dbReference type="OrthoDB" id="9809635at2"/>
<dbReference type="Gene3D" id="3.40.710.10">
    <property type="entry name" value="DD-peptidase/beta-lactamase superfamily"/>
    <property type="match status" value="1"/>
</dbReference>
<organism evidence="2 3">
    <name type="scientific">Gordonia effusa NBRC 100432</name>
    <dbReference type="NCBI Taxonomy" id="1077974"/>
    <lineage>
        <taxon>Bacteria</taxon>
        <taxon>Bacillati</taxon>
        <taxon>Actinomycetota</taxon>
        <taxon>Actinomycetes</taxon>
        <taxon>Mycobacteriales</taxon>
        <taxon>Gordoniaceae</taxon>
        <taxon>Gordonia</taxon>
    </lineage>
</organism>
<dbReference type="SUPFAM" id="SSF56601">
    <property type="entry name" value="beta-lactamase/transpeptidase-like"/>
    <property type="match status" value="1"/>
</dbReference>
<evidence type="ECO:0000313" key="2">
    <source>
        <dbReference type="EMBL" id="GAB18405.1"/>
    </source>
</evidence>
<reference evidence="2 3" key="1">
    <citation type="submission" date="2011-12" db="EMBL/GenBank/DDBJ databases">
        <title>Whole genome shotgun sequence of Gordonia effusa NBRC 100432.</title>
        <authorList>
            <person name="Yoshida I."/>
            <person name="Takarada H."/>
            <person name="Hosoyama A."/>
            <person name="Tsuchikane K."/>
            <person name="Katsumata H."/>
            <person name="Yamazaki S."/>
            <person name="Fujita N."/>
        </authorList>
    </citation>
    <scope>NUCLEOTIDE SEQUENCE [LARGE SCALE GENOMIC DNA]</scope>
    <source>
        <strain evidence="2 3">NBRC 100432</strain>
    </source>
</reference>